<dbReference type="Pfam" id="PF20118">
    <property type="entry name" value="DUF6508"/>
    <property type="match status" value="1"/>
</dbReference>
<keyword evidence="2" id="KW-1185">Reference proteome</keyword>
<comment type="caution">
    <text evidence="1">The sequence shown here is derived from an EMBL/GenBank/DDBJ whole genome shotgun (WGS) entry which is preliminary data.</text>
</comment>
<dbReference type="AlphaFoldDB" id="A0A4S8QC56"/>
<reference evidence="1 2" key="2">
    <citation type="submission" date="2019-05" db="EMBL/GenBank/DDBJ databases">
        <title>Glycomyces buryatensis sp. nov.</title>
        <authorList>
            <person name="Nikitina E."/>
        </authorList>
    </citation>
    <scope>NUCLEOTIDE SEQUENCE [LARGE SCALE GENOMIC DNA]</scope>
    <source>
        <strain evidence="1 2">18</strain>
    </source>
</reference>
<reference evidence="2" key="1">
    <citation type="submission" date="2019-04" db="EMBL/GenBank/DDBJ databases">
        <title>Nocardioides xinjiangensis sp. nov.</title>
        <authorList>
            <person name="Liu S."/>
        </authorList>
    </citation>
    <scope>NUCLEOTIDE SEQUENCE [LARGE SCALE GENOMIC DNA]</scope>
    <source>
        <strain evidence="2">18</strain>
    </source>
</reference>
<gene>
    <name evidence="1" type="ORF">FAB82_12990</name>
</gene>
<dbReference type="InterPro" id="IPR045425">
    <property type="entry name" value="DUF6508"/>
</dbReference>
<dbReference type="OrthoDB" id="3298677at2"/>
<name>A0A4S8QC56_9ACTN</name>
<dbReference type="EMBL" id="STGY01000051">
    <property type="protein sequence ID" value="THV41161.1"/>
    <property type="molecule type" value="Genomic_DNA"/>
</dbReference>
<proteinExistence type="predicted"/>
<accession>A0A4S8QC56</accession>
<evidence type="ECO:0000313" key="1">
    <source>
        <dbReference type="EMBL" id="THV41161.1"/>
    </source>
</evidence>
<organism evidence="1 2">
    <name type="scientific">Glycomyces buryatensis</name>
    <dbReference type="NCBI Taxonomy" id="2570927"/>
    <lineage>
        <taxon>Bacteria</taxon>
        <taxon>Bacillati</taxon>
        <taxon>Actinomycetota</taxon>
        <taxon>Actinomycetes</taxon>
        <taxon>Glycomycetales</taxon>
        <taxon>Glycomycetaceae</taxon>
        <taxon>Glycomyces</taxon>
    </lineage>
</organism>
<dbReference type="RefSeq" id="WP_136534961.1">
    <property type="nucleotide sequence ID" value="NZ_STGY01000051.1"/>
</dbReference>
<evidence type="ECO:0000313" key="2">
    <source>
        <dbReference type="Proteomes" id="UP000308760"/>
    </source>
</evidence>
<dbReference type="Proteomes" id="UP000308760">
    <property type="component" value="Unassembled WGS sequence"/>
</dbReference>
<protein>
    <submittedName>
        <fullName evidence="1">Uncharacterized protein</fullName>
    </submittedName>
</protein>
<sequence>MTADSSEPTDDDIVAGLAAAPAEAWERLIELANHLTDADMEVEWSTGQGTPDEPLHFPYPNYSPAIGAIHHQLYEVDAVTSFNWPAWFQENPQYRDPAAIAAAGPAFAARVATVVIRRERFSEGSLQKAMETGVLAAILERLTRWYTVEREQ</sequence>